<keyword evidence="3 7" id="KW-0812">Transmembrane</keyword>
<feature type="transmembrane region" description="Helical" evidence="7">
    <location>
        <begin position="120"/>
        <end position="140"/>
    </location>
</feature>
<evidence type="ECO:0000256" key="5">
    <source>
        <dbReference type="ARBA" id="ARBA00023004"/>
    </source>
</evidence>
<evidence type="ECO:0000259" key="8">
    <source>
        <dbReference type="Pfam" id="PF01794"/>
    </source>
</evidence>
<feature type="transmembrane region" description="Helical" evidence="7">
    <location>
        <begin position="54"/>
        <end position="70"/>
    </location>
</feature>
<feature type="domain" description="Ferric oxidoreductase" evidence="8">
    <location>
        <begin position="55"/>
        <end position="163"/>
    </location>
</feature>
<dbReference type="PANTHER" id="PTHR36964:SF1">
    <property type="entry name" value="PROTEIN-METHIONINE-SULFOXIDE REDUCTASE HEME-BINDING SUBUNIT MSRQ"/>
    <property type="match status" value="1"/>
</dbReference>
<comment type="function">
    <text evidence="7">Part of the MsrPQ system that repairs oxidized periplasmic proteins containing methionine sulfoxide residues (Met-O), using respiratory chain electrons. Thus protects these proteins from oxidative-stress damage caused by reactive species of oxygen and chlorine generated by the host defense mechanisms. MsrPQ is essential for the maintenance of envelope integrity under bleach stress, rescuing a wide series of structurally unrelated periplasmic proteins from methionine oxidation. MsrQ provides electrons for reduction to the reductase catalytic subunit MsrP, using the quinone pool of the respiratory chain.</text>
</comment>
<feature type="transmembrane region" description="Helical" evidence="7">
    <location>
        <begin position="179"/>
        <end position="195"/>
    </location>
</feature>
<dbReference type="GO" id="GO:0016679">
    <property type="term" value="F:oxidoreductase activity, acting on diphenols and related substances as donors"/>
    <property type="evidence" value="ECO:0007669"/>
    <property type="project" value="TreeGrafter"/>
</dbReference>
<dbReference type="GO" id="GO:0005886">
    <property type="term" value="C:plasma membrane"/>
    <property type="evidence" value="ECO:0007669"/>
    <property type="project" value="UniProtKB-SubCell"/>
</dbReference>
<dbReference type="RefSeq" id="WP_108127355.1">
    <property type="nucleotide sequence ID" value="NZ_QBKP01000001.1"/>
</dbReference>
<keyword evidence="10" id="KW-1185">Reference proteome</keyword>
<keyword evidence="6 7" id="KW-0472">Membrane</keyword>
<dbReference type="GO" id="GO:0010181">
    <property type="term" value="F:FMN binding"/>
    <property type="evidence" value="ECO:0007669"/>
    <property type="project" value="UniProtKB-UniRule"/>
</dbReference>
<keyword evidence="5 7" id="KW-0408">Iron</keyword>
<comment type="cofactor">
    <cofactor evidence="7">
        <name>heme b</name>
        <dbReference type="ChEBI" id="CHEBI:60344"/>
    </cofactor>
    <text evidence="7">Binds 1 heme b (iron(II)-protoporphyrin IX) group per subunit.</text>
</comment>
<keyword evidence="7" id="KW-0288">FMN</keyword>
<evidence type="ECO:0000256" key="6">
    <source>
        <dbReference type="ARBA" id="ARBA00023136"/>
    </source>
</evidence>
<comment type="cofactor">
    <cofactor evidence="7">
        <name>FMN</name>
        <dbReference type="ChEBI" id="CHEBI:58210"/>
    </cofactor>
    <text evidence="7">Binds 1 FMN per subunit.</text>
</comment>
<keyword evidence="7" id="KW-0285">Flavoprotein</keyword>
<evidence type="ECO:0000256" key="1">
    <source>
        <dbReference type="ARBA" id="ARBA00004141"/>
    </source>
</evidence>
<feature type="transmembrane region" description="Helical" evidence="7">
    <location>
        <begin position="152"/>
        <end position="173"/>
    </location>
</feature>
<proteinExistence type="inferred from homology"/>
<dbReference type="InterPro" id="IPR013130">
    <property type="entry name" value="Fe3_Rdtase_TM_dom"/>
</dbReference>
<protein>
    <recommendedName>
        <fullName evidence="7">Protein-methionine-sulfoxide reductase heme-binding subunit MsrQ</fullName>
    </recommendedName>
    <alternativeName>
        <fullName evidence="7">Flavocytochrome MsrQ</fullName>
    </alternativeName>
</protein>
<dbReference type="InterPro" id="IPR022837">
    <property type="entry name" value="MsrQ-like"/>
</dbReference>
<feature type="transmembrane region" description="Helical" evidence="7">
    <location>
        <begin position="16"/>
        <end position="34"/>
    </location>
</feature>
<comment type="caution">
    <text evidence="9">The sequence shown here is derived from an EMBL/GenBank/DDBJ whole genome shotgun (WGS) entry which is preliminary data.</text>
</comment>
<keyword evidence="7" id="KW-0349">Heme</keyword>
<dbReference type="AlphaFoldDB" id="A0A2T6BC37"/>
<dbReference type="EMBL" id="QBKP01000001">
    <property type="protein sequence ID" value="PTX53623.1"/>
    <property type="molecule type" value="Genomic_DNA"/>
</dbReference>
<keyword evidence="7" id="KW-0479">Metal-binding</keyword>
<dbReference type="GO" id="GO:0030091">
    <property type="term" value="P:protein repair"/>
    <property type="evidence" value="ECO:0007669"/>
    <property type="project" value="UniProtKB-UniRule"/>
</dbReference>
<evidence type="ECO:0000313" key="9">
    <source>
        <dbReference type="EMBL" id="PTX53623.1"/>
    </source>
</evidence>
<name>A0A2T6BC37_9RHOB</name>
<keyword evidence="2 7" id="KW-0813">Transport</keyword>
<gene>
    <name evidence="7" type="primary">msrQ</name>
    <name evidence="9" type="ORF">C8N34_101544</name>
</gene>
<dbReference type="PANTHER" id="PTHR36964">
    <property type="entry name" value="PROTEIN-METHIONINE-SULFOXIDE REDUCTASE HEME-BINDING SUBUNIT MSRQ"/>
    <property type="match status" value="1"/>
</dbReference>
<dbReference type="Pfam" id="PF01794">
    <property type="entry name" value="Ferric_reduct"/>
    <property type="match status" value="1"/>
</dbReference>
<keyword evidence="7" id="KW-1003">Cell membrane</keyword>
<comment type="similarity">
    <text evidence="7">Belongs to the MsrQ family.</text>
</comment>
<keyword evidence="4 7" id="KW-1133">Transmembrane helix</keyword>
<comment type="subunit">
    <text evidence="7">Heterodimer of a catalytic subunit (MsrP) and a heme-binding subunit (MsrQ).</text>
</comment>
<evidence type="ECO:0000256" key="2">
    <source>
        <dbReference type="ARBA" id="ARBA00022448"/>
    </source>
</evidence>
<dbReference type="HAMAP" id="MF_01207">
    <property type="entry name" value="MsrQ"/>
    <property type="match status" value="1"/>
</dbReference>
<organism evidence="9 10">
    <name type="scientific">Gemmobacter caeni</name>
    <dbReference type="NCBI Taxonomy" id="589035"/>
    <lineage>
        <taxon>Bacteria</taxon>
        <taxon>Pseudomonadati</taxon>
        <taxon>Pseudomonadota</taxon>
        <taxon>Alphaproteobacteria</taxon>
        <taxon>Rhodobacterales</taxon>
        <taxon>Paracoccaceae</taxon>
        <taxon>Gemmobacter</taxon>
    </lineage>
</organism>
<reference evidence="9 10" key="1">
    <citation type="submission" date="2018-04" db="EMBL/GenBank/DDBJ databases">
        <title>Genomic Encyclopedia of Archaeal and Bacterial Type Strains, Phase II (KMG-II): from individual species to whole genera.</title>
        <authorList>
            <person name="Goeker M."/>
        </authorList>
    </citation>
    <scope>NUCLEOTIDE SEQUENCE [LARGE SCALE GENOMIC DNA]</scope>
    <source>
        <strain evidence="9 10">DSM 21823</strain>
    </source>
</reference>
<dbReference type="NCBIfam" id="NF003833">
    <property type="entry name" value="PRK05419.1-5"/>
    <property type="match status" value="1"/>
</dbReference>
<dbReference type="Proteomes" id="UP000244224">
    <property type="component" value="Unassembled WGS sequence"/>
</dbReference>
<evidence type="ECO:0000256" key="3">
    <source>
        <dbReference type="ARBA" id="ARBA00022692"/>
    </source>
</evidence>
<sequence>MLRDTIHRALRPVRPWMVYTLGALPALLLVVDVFTGNLGVDPVKTIEHRVGEVALQLIVAGLCITPLRRFAGLNLIRFRRQIGVLAFVYAALHLLVWITLDLQFRWSEIGADLVKRPYIIVGFAAFLMLLPLAVTSNNAAIRRMGAAAWQRLHWLTYPAAMLAGLHFIMLVKAWPAEPLIYMGAILALLGLRLIPRAAPRRVPA</sequence>
<dbReference type="GO" id="GO:0020037">
    <property type="term" value="F:heme binding"/>
    <property type="evidence" value="ECO:0007669"/>
    <property type="project" value="UniProtKB-UniRule"/>
</dbReference>
<dbReference type="GO" id="GO:0009055">
    <property type="term" value="F:electron transfer activity"/>
    <property type="evidence" value="ECO:0007669"/>
    <property type="project" value="UniProtKB-UniRule"/>
</dbReference>
<feature type="transmembrane region" description="Helical" evidence="7">
    <location>
        <begin position="82"/>
        <end position="100"/>
    </location>
</feature>
<evidence type="ECO:0000256" key="4">
    <source>
        <dbReference type="ARBA" id="ARBA00022989"/>
    </source>
</evidence>
<dbReference type="GO" id="GO:0046872">
    <property type="term" value="F:metal ion binding"/>
    <property type="evidence" value="ECO:0007669"/>
    <property type="project" value="UniProtKB-KW"/>
</dbReference>
<accession>A0A2T6BC37</accession>
<evidence type="ECO:0000313" key="10">
    <source>
        <dbReference type="Proteomes" id="UP000244224"/>
    </source>
</evidence>
<comment type="subcellular location">
    <subcellularLocation>
        <location evidence="7">Cell membrane</location>
        <topology evidence="7">Multi-pass membrane protein</topology>
    </subcellularLocation>
    <subcellularLocation>
        <location evidence="1">Membrane</location>
        <topology evidence="1">Multi-pass membrane protein</topology>
    </subcellularLocation>
</comment>
<evidence type="ECO:0000256" key="7">
    <source>
        <dbReference type="HAMAP-Rule" id="MF_01207"/>
    </source>
</evidence>
<dbReference type="OrthoDB" id="9788328at2"/>
<keyword evidence="7" id="KW-0249">Electron transport</keyword>